<dbReference type="InParanoid" id="A0A286UXR9"/>
<reference evidence="2 3" key="1">
    <citation type="journal article" date="2017" name="Mol. Ecol.">
        <title>Comparative and population genomic landscape of Phellinus noxius: A hypervariable fungus causing root rot in trees.</title>
        <authorList>
            <person name="Chung C.L."/>
            <person name="Lee T.J."/>
            <person name="Akiba M."/>
            <person name="Lee H.H."/>
            <person name="Kuo T.H."/>
            <person name="Liu D."/>
            <person name="Ke H.M."/>
            <person name="Yokoi T."/>
            <person name="Roa M.B."/>
            <person name="Lu M.J."/>
            <person name="Chang Y.Y."/>
            <person name="Ann P.J."/>
            <person name="Tsai J.N."/>
            <person name="Chen C.Y."/>
            <person name="Tzean S.S."/>
            <person name="Ota Y."/>
            <person name="Hattori T."/>
            <person name="Sahashi N."/>
            <person name="Liou R.F."/>
            <person name="Kikuchi T."/>
            <person name="Tsai I.J."/>
        </authorList>
    </citation>
    <scope>NUCLEOTIDE SEQUENCE [LARGE SCALE GENOMIC DNA]</scope>
    <source>
        <strain evidence="2 3">FFPRI411160</strain>
    </source>
</reference>
<evidence type="ECO:0008006" key="4">
    <source>
        <dbReference type="Google" id="ProtNLM"/>
    </source>
</evidence>
<dbReference type="EMBL" id="NBII01000001">
    <property type="protein sequence ID" value="PAV24358.1"/>
    <property type="molecule type" value="Genomic_DNA"/>
</dbReference>
<feature type="compositionally biased region" description="Basic and acidic residues" evidence="1">
    <location>
        <begin position="211"/>
        <end position="234"/>
    </location>
</feature>
<evidence type="ECO:0000313" key="2">
    <source>
        <dbReference type="EMBL" id="PAV24358.1"/>
    </source>
</evidence>
<feature type="region of interest" description="Disordered" evidence="1">
    <location>
        <begin position="84"/>
        <end position="104"/>
    </location>
</feature>
<evidence type="ECO:0000313" key="3">
    <source>
        <dbReference type="Proteomes" id="UP000217199"/>
    </source>
</evidence>
<accession>A0A286UXR9</accession>
<sequence>MARAGLSPLMFISQQLSTFTPNNSSEKSREMSEERSGDASSLKDKKRAALRALISSLAPNGSQDGKMSDKDIGELTGKLKEILGVSDTQGEQRNERGELLNEEGLPIIDISEPVTDDAHFSQQPEAFISEENAAPFHVLSEQEKLKLREEENQMLDLLEEEEERLENAERERELAEENARRLAEEKAEKERKLAAREMQKKLGKALLRNITEQREQEEKKQKEQEEREARKANDENPAQKSSSVNRKPKKSVSFADLPEGGEKERKSKPPLSWGDVSIASLKAGLPRAKLKTDVLSKQPMKLDVIERIPGKPLQPTPQEQDSDDESNPEEDEEVQDFEYSEEEDIDDVTPPLDGYFDDSDVSSRADDDSDSEGFDISQAGLQREIALEYIRLRGSVGSDAHQAMTAHSHEGENEWNQPEVPLEATLGVKPPKLGISKFKAERQANVSHPNTNSHSLGASVLPQGKSSELRTAVRLGKLNEDQLVGGEEGESASEGENSEEYKRSIELLKAGIIVDNASQNGESSGISRSTENNFTDENNSTSKSSSSLVASALSSEASGSAPSPAASRFLAQRATHKQAARPSLPSLSGSVIERKPPPAPTANDNHFTSSQSNSNTNLSKPTTSPSPSTFRKPPTGISKPSASPSASHSQSNKPFAVPQVTPDPVVLSNMIVDSPSFPRPGGVSNKDTTQRPSPIVSEVRESTRRSSSNVSEITPPPATTGRTTSRVSRFKAERSM</sequence>
<feature type="region of interest" description="Disordered" evidence="1">
    <location>
        <begin position="157"/>
        <end position="378"/>
    </location>
</feature>
<organism evidence="2 3">
    <name type="scientific">Pyrrhoderma noxium</name>
    <dbReference type="NCBI Taxonomy" id="2282107"/>
    <lineage>
        <taxon>Eukaryota</taxon>
        <taxon>Fungi</taxon>
        <taxon>Dikarya</taxon>
        <taxon>Basidiomycota</taxon>
        <taxon>Agaricomycotina</taxon>
        <taxon>Agaricomycetes</taxon>
        <taxon>Hymenochaetales</taxon>
        <taxon>Hymenochaetaceae</taxon>
        <taxon>Pyrrhoderma</taxon>
    </lineage>
</organism>
<gene>
    <name evidence="2" type="ORF">PNOK_0142600</name>
</gene>
<feature type="compositionally biased region" description="Low complexity" evidence="1">
    <location>
        <begin position="540"/>
        <end position="567"/>
    </location>
</feature>
<feature type="compositionally biased region" description="Basic and acidic residues" evidence="1">
    <location>
        <begin position="165"/>
        <end position="200"/>
    </location>
</feature>
<feature type="compositionally biased region" description="Acidic residues" evidence="1">
    <location>
        <begin position="487"/>
        <end position="498"/>
    </location>
</feature>
<feature type="compositionally biased region" description="Basic and acidic residues" evidence="1">
    <location>
        <begin position="90"/>
        <end position="99"/>
    </location>
</feature>
<feature type="region of interest" description="Disordered" evidence="1">
    <location>
        <begin position="17"/>
        <end position="45"/>
    </location>
</feature>
<keyword evidence="3" id="KW-1185">Reference proteome</keyword>
<feature type="compositionally biased region" description="Low complexity" evidence="1">
    <location>
        <begin position="608"/>
        <end position="651"/>
    </location>
</feature>
<dbReference type="STRING" id="2282107.A0A286UXR9"/>
<feature type="region of interest" description="Disordered" evidence="1">
    <location>
        <begin position="443"/>
        <end position="500"/>
    </location>
</feature>
<feature type="compositionally biased region" description="Polar residues" evidence="1">
    <location>
        <begin position="236"/>
        <end position="245"/>
    </location>
</feature>
<comment type="caution">
    <text evidence="2">The sequence shown here is derived from an EMBL/GenBank/DDBJ whole genome shotgun (WGS) entry which is preliminary data.</text>
</comment>
<feature type="compositionally biased region" description="Polar residues" evidence="1">
    <location>
        <begin position="444"/>
        <end position="456"/>
    </location>
</feature>
<feature type="compositionally biased region" description="Basic and acidic residues" evidence="1">
    <location>
        <begin position="26"/>
        <end position="43"/>
    </location>
</feature>
<feature type="region of interest" description="Disordered" evidence="1">
    <location>
        <begin position="516"/>
        <end position="736"/>
    </location>
</feature>
<protein>
    <recommendedName>
        <fullName evidence="4">DUF3835 domain-containing protein</fullName>
    </recommendedName>
</protein>
<evidence type="ECO:0000256" key="1">
    <source>
        <dbReference type="SAM" id="MobiDB-lite"/>
    </source>
</evidence>
<dbReference type="AlphaFoldDB" id="A0A286UXR9"/>
<proteinExistence type="predicted"/>
<feature type="compositionally biased region" description="Polar residues" evidence="1">
    <location>
        <begin position="516"/>
        <end position="539"/>
    </location>
</feature>
<dbReference type="OrthoDB" id="21413at2759"/>
<dbReference type="Proteomes" id="UP000217199">
    <property type="component" value="Unassembled WGS sequence"/>
</dbReference>
<name>A0A286UXR9_9AGAM</name>
<feature type="compositionally biased region" description="Acidic residues" evidence="1">
    <location>
        <begin position="320"/>
        <end position="347"/>
    </location>
</feature>